<name>H3KC68_9BURK</name>
<dbReference type="AlphaFoldDB" id="H3KC68"/>
<accession>H3KC68</accession>
<keyword evidence="3" id="KW-1185">Reference proteome</keyword>
<dbReference type="Gene3D" id="1.10.10.10">
    <property type="entry name" value="Winged helix-like DNA-binding domain superfamily/Winged helix DNA-binding domain"/>
    <property type="match status" value="1"/>
</dbReference>
<dbReference type="PROSITE" id="PS50995">
    <property type="entry name" value="HTH_MARR_2"/>
    <property type="match status" value="1"/>
</dbReference>
<dbReference type="STRING" id="762967.HMPREF9440_00318"/>
<dbReference type="SMART" id="SM00347">
    <property type="entry name" value="HTH_MARR"/>
    <property type="match status" value="1"/>
</dbReference>
<dbReference type="GO" id="GO:0006950">
    <property type="term" value="P:response to stress"/>
    <property type="evidence" value="ECO:0007669"/>
    <property type="project" value="TreeGrafter"/>
</dbReference>
<dbReference type="PRINTS" id="PR00598">
    <property type="entry name" value="HTHMARR"/>
</dbReference>
<organism evidence="2 3">
    <name type="scientific">Sutterella parvirubra YIT 11816</name>
    <dbReference type="NCBI Taxonomy" id="762967"/>
    <lineage>
        <taxon>Bacteria</taxon>
        <taxon>Pseudomonadati</taxon>
        <taxon>Pseudomonadota</taxon>
        <taxon>Betaproteobacteria</taxon>
        <taxon>Burkholderiales</taxon>
        <taxon>Sutterellaceae</taxon>
        <taxon>Sutterella</taxon>
    </lineage>
</organism>
<sequence length="155" mass="17286">MEKTNNATPRRQTIAIALAGRFLERSNAFIQDALEDEALYPGIVPAHGDLFKVLFAEPEGISVSELARRTHRTKSTVSILTEKLMHRGWLEKCPSAADGRVVVLRLTDEGRALEPVLERISAALCERVTANLTEDETAHLELLLRKAIRGFEKPE</sequence>
<comment type="caution">
    <text evidence="2">The sequence shown here is derived from an EMBL/GenBank/DDBJ whole genome shotgun (WGS) entry which is preliminary data.</text>
</comment>
<dbReference type="InterPro" id="IPR036388">
    <property type="entry name" value="WH-like_DNA-bd_sf"/>
</dbReference>
<dbReference type="PANTHER" id="PTHR33164">
    <property type="entry name" value="TRANSCRIPTIONAL REGULATOR, MARR FAMILY"/>
    <property type="match status" value="1"/>
</dbReference>
<dbReference type="Pfam" id="PF12802">
    <property type="entry name" value="MarR_2"/>
    <property type="match status" value="1"/>
</dbReference>
<protein>
    <submittedName>
        <fullName evidence="2">Transcriptional regulator, MarR family</fullName>
    </submittedName>
</protein>
<feature type="domain" description="HTH marR-type" evidence="1">
    <location>
        <begin position="16"/>
        <end position="149"/>
    </location>
</feature>
<gene>
    <name evidence="2" type="ORF">HMPREF9440_00318</name>
</gene>
<dbReference type="EMBL" id="AFBQ01000035">
    <property type="protein sequence ID" value="EHY32323.1"/>
    <property type="molecule type" value="Genomic_DNA"/>
</dbReference>
<dbReference type="HOGENOM" id="CLU_083287_4_4_4"/>
<dbReference type="GO" id="GO:0003700">
    <property type="term" value="F:DNA-binding transcription factor activity"/>
    <property type="evidence" value="ECO:0007669"/>
    <property type="project" value="InterPro"/>
</dbReference>
<dbReference type="PANTHER" id="PTHR33164:SF43">
    <property type="entry name" value="HTH-TYPE TRANSCRIPTIONAL REPRESSOR YETL"/>
    <property type="match status" value="1"/>
</dbReference>
<dbReference type="InterPro" id="IPR000835">
    <property type="entry name" value="HTH_MarR-typ"/>
</dbReference>
<dbReference type="SUPFAM" id="SSF46785">
    <property type="entry name" value="Winged helix' DNA-binding domain"/>
    <property type="match status" value="1"/>
</dbReference>
<dbReference type="OrthoDB" id="3176111at2"/>
<dbReference type="RefSeq" id="WP_008540758.1">
    <property type="nucleotide sequence ID" value="NZ_JH604867.1"/>
</dbReference>
<dbReference type="InterPro" id="IPR039422">
    <property type="entry name" value="MarR/SlyA-like"/>
</dbReference>
<evidence type="ECO:0000313" key="2">
    <source>
        <dbReference type="EMBL" id="EHY32323.1"/>
    </source>
</evidence>
<reference evidence="2 3" key="1">
    <citation type="submission" date="2011-11" db="EMBL/GenBank/DDBJ databases">
        <authorList>
            <person name="Weinstock G."/>
            <person name="Sodergren E."/>
            <person name="Clifton S."/>
            <person name="Fulton L."/>
            <person name="Fulton B."/>
            <person name="Courtney L."/>
            <person name="Fronick C."/>
            <person name="Harrison M."/>
            <person name="Strong C."/>
            <person name="Farmer C."/>
            <person name="Delahaunty K."/>
            <person name="Markovic C."/>
            <person name="Hall O."/>
            <person name="Minx P."/>
            <person name="Tomlinson C."/>
            <person name="Mitreva M."/>
            <person name="Hou S."/>
            <person name="Chen J."/>
            <person name="Wollam A."/>
            <person name="Pepin K.H."/>
            <person name="Johnson M."/>
            <person name="Bhonagiri V."/>
            <person name="Zhang X."/>
            <person name="Suruliraj S."/>
            <person name="Warren W."/>
            <person name="Chinwalla A."/>
            <person name="Mardis E.R."/>
            <person name="Wilson R.K."/>
        </authorList>
    </citation>
    <scope>NUCLEOTIDE SEQUENCE [LARGE SCALE GENOMIC DNA]</scope>
    <source>
        <strain evidence="2 3">YIT 11816</strain>
    </source>
</reference>
<evidence type="ECO:0000313" key="3">
    <source>
        <dbReference type="Proteomes" id="UP000004956"/>
    </source>
</evidence>
<dbReference type="InterPro" id="IPR036390">
    <property type="entry name" value="WH_DNA-bd_sf"/>
</dbReference>
<dbReference type="PATRIC" id="fig|762967.3.peg.267"/>
<evidence type="ECO:0000259" key="1">
    <source>
        <dbReference type="PROSITE" id="PS50995"/>
    </source>
</evidence>
<dbReference type="Proteomes" id="UP000004956">
    <property type="component" value="Unassembled WGS sequence"/>
</dbReference>
<proteinExistence type="predicted"/>